<dbReference type="PANTHER" id="PTHR12358">
    <property type="entry name" value="SPHINGOSINE KINASE"/>
    <property type="match status" value="1"/>
</dbReference>
<sequence>MTYIHFIINPVSGAGRHSLPDFYIRQFFPADRYKISTDYTMSRKHALILTEKALEQNPDIIVACGGDGTINEVASRLIGTDVKLGIIPVGSGNGLASHLNIPRDIGKSLEIIREGRKLRIDAGRINQHYFFSNTGIGIDAMIVKKYENSGKRMLFAYIKAAVVAAFEYKAKPAIVYFDDRVIPIKPFMVFVSNSNEMGYSMSLTPGALLTDGKLDLVLIPELSFFEKIALGYHILTRSVSRFKKAQHHLVQSLQIEMPTNIFTDAQIDGEHYKLRTNTCRISAEPAALSVLV</sequence>
<dbReference type="AlphaFoldDB" id="A0A0D0F035"/>
<dbReference type="PANTHER" id="PTHR12358:SF54">
    <property type="entry name" value="SPHINGOSINE KINASE RELATED PROTEIN"/>
    <property type="match status" value="1"/>
</dbReference>
<dbReference type="SMART" id="SM00046">
    <property type="entry name" value="DAGKc"/>
    <property type="match status" value="1"/>
</dbReference>
<dbReference type="OrthoDB" id="9786026at2"/>
<dbReference type="EMBL" id="MUGX01000029">
    <property type="protein sequence ID" value="OXA84719.1"/>
    <property type="molecule type" value="Genomic_DNA"/>
</dbReference>
<dbReference type="PROSITE" id="PS50146">
    <property type="entry name" value="DAGK"/>
    <property type="match status" value="1"/>
</dbReference>
<dbReference type="GO" id="GO:0016301">
    <property type="term" value="F:kinase activity"/>
    <property type="evidence" value="ECO:0007669"/>
    <property type="project" value="UniProtKB-KW"/>
</dbReference>
<evidence type="ECO:0000313" key="9">
    <source>
        <dbReference type="Proteomes" id="UP000198302"/>
    </source>
</evidence>
<dbReference type="InterPro" id="IPR045540">
    <property type="entry name" value="YegS/DAGK_C"/>
</dbReference>
<dbReference type="Proteomes" id="UP000032061">
    <property type="component" value="Unassembled WGS sequence"/>
</dbReference>
<comment type="caution">
    <text evidence="6">The sequence shown here is derived from an EMBL/GenBank/DDBJ whole genome shotgun (WGS) entry which is preliminary data.</text>
</comment>
<keyword evidence="9" id="KW-1185">Reference proteome</keyword>
<dbReference type="InterPro" id="IPR050187">
    <property type="entry name" value="Lipid_Phosphate_FormReg"/>
</dbReference>
<dbReference type="Pfam" id="PF19279">
    <property type="entry name" value="YegS_C"/>
    <property type="match status" value="1"/>
</dbReference>
<accession>A0A0D0F035</accession>
<dbReference type="EMBL" id="JPRK01000002">
    <property type="protein sequence ID" value="KIO54648.1"/>
    <property type="molecule type" value="Genomic_DNA"/>
</dbReference>
<keyword evidence="4" id="KW-0067">ATP-binding</keyword>
<dbReference type="RefSeq" id="WP_041515733.1">
    <property type="nucleotide sequence ID" value="NZ_JPRK01000002.1"/>
</dbReference>
<dbReference type="Pfam" id="PF00781">
    <property type="entry name" value="DAGK_cat"/>
    <property type="match status" value="1"/>
</dbReference>
<protein>
    <recommendedName>
        <fullName evidence="5">DAGKc domain-containing protein</fullName>
    </recommendedName>
</protein>
<evidence type="ECO:0000313" key="8">
    <source>
        <dbReference type="Proteomes" id="UP000032061"/>
    </source>
</evidence>
<name>A0A0D0F035_9FLAO</name>
<feature type="domain" description="DAGKc" evidence="5">
    <location>
        <begin position="1"/>
        <end position="129"/>
    </location>
</feature>
<dbReference type="SUPFAM" id="SSF111331">
    <property type="entry name" value="NAD kinase/diacylglycerol kinase-like"/>
    <property type="match status" value="1"/>
</dbReference>
<dbReference type="GO" id="GO:0005524">
    <property type="term" value="F:ATP binding"/>
    <property type="evidence" value="ECO:0007669"/>
    <property type="project" value="UniProtKB-KW"/>
</dbReference>
<dbReference type="STRING" id="37752.IW18_01185"/>
<dbReference type="InterPro" id="IPR016064">
    <property type="entry name" value="NAD/diacylglycerol_kinase_sf"/>
</dbReference>
<reference evidence="7 9" key="2">
    <citation type="submission" date="2016-11" db="EMBL/GenBank/DDBJ databases">
        <title>Whole genomes of Flavobacteriaceae.</title>
        <authorList>
            <person name="Stine C."/>
            <person name="Li C."/>
            <person name="Tadesse D."/>
        </authorList>
    </citation>
    <scope>NUCLEOTIDE SEQUENCE [LARGE SCALE GENOMIC DNA]</scope>
    <source>
        <strain evidence="7 9">ATCC 51468</strain>
    </source>
</reference>
<keyword evidence="1" id="KW-0808">Transferase</keyword>
<evidence type="ECO:0000256" key="3">
    <source>
        <dbReference type="ARBA" id="ARBA00022777"/>
    </source>
</evidence>
<gene>
    <name evidence="7" type="ORF">B0A73_19095</name>
    <name evidence="6" type="ORF">IW18_01185</name>
</gene>
<proteinExistence type="predicted"/>
<evidence type="ECO:0000313" key="7">
    <source>
        <dbReference type="EMBL" id="OXA84719.1"/>
    </source>
</evidence>
<organism evidence="6 8">
    <name type="scientific">Flavobacterium hibernum</name>
    <dbReference type="NCBI Taxonomy" id="37752"/>
    <lineage>
        <taxon>Bacteria</taxon>
        <taxon>Pseudomonadati</taxon>
        <taxon>Bacteroidota</taxon>
        <taxon>Flavobacteriia</taxon>
        <taxon>Flavobacteriales</taxon>
        <taxon>Flavobacteriaceae</taxon>
        <taxon>Flavobacterium</taxon>
    </lineage>
</organism>
<dbReference type="InterPro" id="IPR017438">
    <property type="entry name" value="ATP-NAD_kinase_N"/>
</dbReference>
<evidence type="ECO:0000256" key="2">
    <source>
        <dbReference type="ARBA" id="ARBA00022741"/>
    </source>
</evidence>
<dbReference type="InterPro" id="IPR001206">
    <property type="entry name" value="Diacylglycerol_kinase_cat_dom"/>
</dbReference>
<keyword evidence="2" id="KW-0547">Nucleotide-binding</keyword>
<evidence type="ECO:0000256" key="4">
    <source>
        <dbReference type="ARBA" id="ARBA00022840"/>
    </source>
</evidence>
<keyword evidence="3" id="KW-0418">Kinase</keyword>
<evidence type="ECO:0000313" key="6">
    <source>
        <dbReference type="EMBL" id="KIO54648.1"/>
    </source>
</evidence>
<dbReference type="Gene3D" id="2.60.200.40">
    <property type="match status" value="1"/>
</dbReference>
<dbReference type="Proteomes" id="UP000198302">
    <property type="component" value="Unassembled WGS sequence"/>
</dbReference>
<evidence type="ECO:0000256" key="1">
    <source>
        <dbReference type="ARBA" id="ARBA00022679"/>
    </source>
</evidence>
<evidence type="ECO:0000259" key="5">
    <source>
        <dbReference type="PROSITE" id="PS50146"/>
    </source>
</evidence>
<dbReference type="Gene3D" id="3.40.50.10330">
    <property type="entry name" value="Probable inorganic polyphosphate/atp-NAD kinase, domain 1"/>
    <property type="match status" value="1"/>
</dbReference>
<reference evidence="6 8" key="1">
    <citation type="submission" date="2015-01" db="EMBL/GenBank/DDBJ databases">
        <title>Genome of Flavobacterium hibernum DSM 12611.</title>
        <authorList>
            <person name="Stropko S.J."/>
            <person name="Pipes S.E."/>
            <person name="Newman J.D."/>
        </authorList>
    </citation>
    <scope>NUCLEOTIDE SEQUENCE [LARGE SCALE GENOMIC DNA]</scope>
    <source>
        <strain evidence="6 8">DSM 12611</strain>
    </source>
</reference>